<name>A0AAV1S7Z3_9ROSI</name>
<evidence type="ECO:0000313" key="2">
    <source>
        <dbReference type="Proteomes" id="UP001314170"/>
    </source>
</evidence>
<gene>
    <name evidence="1" type="ORF">DCAF_LOCUS19189</name>
</gene>
<protein>
    <submittedName>
        <fullName evidence="1">Uncharacterized protein</fullName>
    </submittedName>
</protein>
<keyword evidence="2" id="KW-1185">Reference proteome</keyword>
<evidence type="ECO:0000313" key="1">
    <source>
        <dbReference type="EMBL" id="CAK7346512.1"/>
    </source>
</evidence>
<comment type="caution">
    <text evidence="1">The sequence shown here is derived from an EMBL/GenBank/DDBJ whole genome shotgun (WGS) entry which is preliminary data.</text>
</comment>
<dbReference type="AlphaFoldDB" id="A0AAV1S7Z3"/>
<reference evidence="1 2" key="1">
    <citation type="submission" date="2024-01" db="EMBL/GenBank/DDBJ databases">
        <authorList>
            <person name="Waweru B."/>
        </authorList>
    </citation>
    <scope>NUCLEOTIDE SEQUENCE [LARGE SCALE GENOMIC DNA]</scope>
</reference>
<accession>A0AAV1S7Z3</accession>
<proteinExistence type="predicted"/>
<organism evidence="1 2">
    <name type="scientific">Dovyalis caffra</name>
    <dbReference type="NCBI Taxonomy" id="77055"/>
    <lineage>
        <taxon>Eukaryota</taxon>
        <taxon>Viridiplantae</taxon>
        <taxon>Streptophyta</taxon>
        <taxon>Embryophyta</taxon>
        <taxon>Tracheophyta</taxon>
        <taxon>Spermatophyta</taxon>
        <taxon>Magnoliopsida</taxon>
        <taxon>eudicotyledons</taxon>
        <taxon>Gunneridae</taxon>
        <taxon>Pentapetalae</taxon>
        <taxon>rosids</taxon>
        <taxon>fabids</taxon>
        <taxon>Malpighiales</taxon>
        <taxon>Salicaceae</taxon>
        <taxon>Flacourtieae</taxon>
        <taxon>Dovyalis</taxon>
    </lineage>
</organism>
<sequence length="121" mass="13174">MYGFQASRKLNKSHKQCLSFLAASSISFEIARDPAASSPSSPSVRFSNSLLVGVSILFLDPSPSQSDKPMHLLSSSTPMTYSLLPASIKFLTGIWSEFARMKEVRWLALAIGGYDNRNGNG</sequence>
<dbReference type="EMBL" id="CAWUPB010001173">
    <property type="protein sequence ID" value="CAK7346512.1"/>
    <property type="molecule type" value="Genomic_DNA"/>
</dbReference>
<dbReference type="Proteomes" id="UP001314170">
    <property type="component" value="Unassembled WGS sequence"/>
</dbReference>